<dbReference type="FunFam" id="3.30.70.1660:FF:000004">
    <property type="entry name" value="Peptide chain release factor 1"/>
    <property type="match status" value="1"/>
</dbReference>
<keyword evidence="5 7" id="KW-0963">Cytoplasm</keyword>
<reference evidence="11" key="1">
    <citation type="submission" date="2018-02" db="EMBL/GenBank/DDBJ databases">
        <title>Genome sequencing of Solimonas sp. HR-BB.</title>
        <authorList>
            <person name="Lee Y."/>
            <person name="Jeon C.O."/>
        </authorList>
    </citation>
    <scope>NUCLEOTIDE SEQUENCE [LARGE SCALE GENOMIC DNA]</scope>
    <source>
        <strain evidence="11">HR-E</strain>
    </source>
</reference>
<dbReference type="NCBIfam" id="NF001859">
    <property type="entry name" value="PRK00591.1"/>
    <property type="match status" value="1"/>
</dbReference>
<comment type="function">
    <text evidence="1 7">Peptide chain release factor 1 directs the termination of translation in response to the peptide chain termination codons UAG and UAA.</text>
</comment>
<feature type="domain" description="Prokaryotic-type class I peptide chain release factors" evidence="9">
    <location>
        <begin position="233"/>
        <end position="249"/>
    </location>
</feature>
<dbReference type="AlphaFoldDB" id="A0A2P6ATM0"/>
<evidence type="ECO:0000256" key="2">
    <source>
        <dbReference type="ARBA" id="ARBA00004496"/>
    </source>
</evidence>
<dbReference type="GO" id="GO:0005829">
    <property type="term" value="C:cytosol"/>
    <property type="evidence" value="ECO:0007669"/>
    <property type="project" value="UniProtKB-ARBA"/>
</dbReference>
<evidence type="ECO:0000259" key="9">
    <source>
        <dbReference type="PROSITE" id="PS00745"/>
    </source>
</evidence>
<dbReference type="HAMAP" id="MF_00093">
    <property type="entry name" value="Rel_fac_1"/>
    <property type="match status" value="1"/>
</dbReference>
<dbReference type="Proteomes" id="UP000243900">
    <property type="component" value="Unassembled WGS sequence"/>
</dbReference>
<comment type="caution">
    <text evidence="10">The sequence shown here is derived from an EMBL/GenBank/DDBJ whole genome shotgun (WGS) entry which is preliminary data.</text>
</comment>
<evidence type="ECO:0000313" key="11">
    <source>
        <dbReference type="Proteomes" id="UP000243900"/>
    </source>
</evidence>
<evidence type="ECO:0000256" key="8">
    <source>
        <dbReference type="NCBIfam" id="TIGR00019"/>
    </source>
</evidence>
<dbReference type="InterPro" id="IPR004373">
    <property type="entry name" value="RF-1"/>
</dbReference>
<evidence type="ECO:0000313" key="10">
    <source>
        <dbReference type="EMBL" id="PQA48241.1"/>
    </source>
</evidence>
<dbReference type="EMBL" id="PTQZ01000050">
    <property type="protein sequence ID" value="PQA48241.1"/>
    <property type="molecule type" value="Genomic_DNA"/>
</dbReference>
<dbReference type="InterPro" id="IPR000352">
    <property type="entry name" value="Pep_chain_release_fac_I"/>
</dbReference>
<gene>
    <name evidence="7" type="primary">prfA</name>
    <name evidence="10" type="ORF">C5O18_03540</name>
</gene>
<dbReference type="SMART" id="SM00937">
    <property type="entry name" value="PCRF"/>
    <property type="match status" value="1"/>
</dbReference>
<sequence length="365" mass="40156">MKASILTRLDRLAERFEELNALLADAGVIADQQQFRRLSREHAELEPVVQALLDYRRVQAQQAETRALLADPDFRDPELRELAELDIAEGGERLVSLEAELQRLMIPRDPNDDCSIWLEVRAGTGGDEAAIFAGDLFRMYCRHAERMGWRVEVVSGNAGEHGGYKEVISRVEGAGAYAALKFESGVHRVQRVPATESQGRIHTSACTVAILPESEEVAAVELNPADLRVDTYRASGAGGQHVNKTDSAVRITHIPTGVVVECQDERSQHKNKARALSLLAAKLLAARQSAQQQASASLRRDLVGSGDRSERIRTYNFPQGRVTDHRINLTLYRLDEIIAGDIGELVAALATEHQADQLAALASED</sequence>
<keyword evidence="11" id="KW-1185">Reference proteome</keyword>
<dbReference type="PANTHER" id="PTHR43804">
    <property type="entry name" value="LD18447P"/>
    <property type="match status" value="1"/>
</dbReference>
<dbReference type="InterPro" id="IPR050057">
    <property type="entry name" value="Prokaryotic/Mito_RF"/>
</dbReference>
<dbReference type="PROSITE" id="PS00745">
    <property type="entry name" value="RF_PROK_I"/>
    <property type="match status" value="1"/>
</dbReference>
<protein>
    <recommendedName>
        <fullName evidence="7 8">Peptide chain release factor 1</fullName>
        <shortName evidence="7">RF-1</shortName>
    </recommendedName>
</protein>
<accession>A0A2P6ATM0</accession>
<dbReference type="SUPFAM" id="SSF75620">
    <property type="entry name" value="Release factor"/>
    <property type="match status" value="1"/>
</dbReference>
<dbReference type="Gene3D" id="3.30.160.20">
    <property type="match status" value="1"/>
</dbReference>
<keyword evidence="6 7" id="KW-0648">Protein biosynthesis</keyword>
<dbReference type="NCBIfam" id="TIGR00019">
    <property type="entry name" value="prfA"/>
    <property type="match status" value="1"/>
</dbReference>
<evidence type="ECO:0000256" key="4">
    <source>
        <dbReference type="ARBA" id="ARBA00022481"/>
    </source>
</evidence>
<dbReference type="Pfam" id="PF03462">
    <property type="entry name" value="PCRF"/>
    <property type="match status" value="1"/>
</dbReference>
<dbReference type="InterPro" id="IPR045853">
    <property type="entry name" value="Pep_chain_release_fac_I_sf"/>
</dbReference>
<dbReference type="PANTHER" id="PTHR43804:SF7">
    <property type="entry name" value="LD18447P"/>
    <property type="match status" value="1"/>
</dbReference>
<organism evidence="10 11">
    <name type="scientific">Amnimonas aquatica</name>
    <dbReference type="NCBI Taxonomy" id="2094561"/>
    <lineage>
        <taxon>Bacteria</taxon>
        <taxon>Pseudomonadati</taxon>
        <taxon>Pseudomonadota</taxon>
        <taxon>Gammaproteobacteria</taxon>
        <taxon>Moraxellales</taxon>
        <taxon>Moraxellaceae</taxon>
        <taxon>Amnimonas</taxon>
    </lineage>
</organism>
<feature type="modified residue" description="N5-methylglutamine" evidence="7">
    <location>
        <position position="240"/>
    </location>
</feature>
<dbReference type="OrthoDB" id="9806673at2"/>
<proteinExistence type="inferred from homology"/>
<dbReference type="FunFam" id="3.30.70.1660:FF:000002">
    <property type="entry name" value="Peptide chain release factor 1"/>
    <property type="match status" value="1"/>
</dbReference>
<comment type="subcellular location">
    <subcellularLocation>
        <location evidence="2 7">Cytoplasm</location>
    </subcellularLocation>
</comment>
<dbReference type="Gene3D" id="6.10.140.1950">
    <property type="match status" value="1"/>
</dbReference>
<evidence type="ECO:0000256" key="7">
    <source>
        <dbReference type="HAMAP-Rule" id="MF_00093"/>
    </source>
</evidence>
<comment type="similarity">
    <text evidence="3 7">Belongs to the prokaryotic/mitochondrial release factor family.</text>
</comment>
<dbReference type="GO" id="GO:0016149">
    <property type="term" value="F:translation release factor activity, codon specific"/>
    <property type="evidence" value="ECO:0007669"/>
    <property type="project" value="UniProtKB-UniRule"/>
</dbReference>
<dbReference type="Pfam" id="PF00472">
    <property type="entry name" value="RF-1"/>
    <property type="match status" value="1"/>
</dbReference>
<keyword evidence="4 7" id="KW-0488">Methylation</keyword>
<name>A0A2P6ATM0_9GAMM</name>
<evidence type="ECO:0000256" key="1">
    <source>
        <dbReference type="ARBA" id="ARBA00002986"/>
    </source>
</evidence>
<comment type="PTM">
    <text evidence="7">Methylated by PrmC. Methylation increases the termination efficiency of RF1.</text>
</comment>
<evidence type="ECO:0000256" key="6">
    <source>
        <dbReference type="ARBA" id="ARBA00022917"/>
    </source>
</evidence>
<dbReference type="Gene3D" id="3.30.70.1660">
    <property type="match status" value="1"/>
</dbReference>
<dbReference type="InterPro" id="IPR005139">
    <property type="entry name" value="PCRF"/>
</dbReference>
<dbReference type="RefSeq" id="WP_105191514.1">
    <property type="nucleotide sequence ID" value="NZ_PTQZ01000050.1"/>
</dbReference>
<evidence type="ECO:0000256" key="5">
    <source>
        <dbReference type="ARBA" id="ARBA00022490"/>
    </source>
</evidence>
<evidence type="ECO:0000256" key="3">
    <source>
        <dbReference type="ARBA" id="ARBA00010835"/>
    </source>
</evidence>
<dbReference type="FunFam" id="3.30.160.20:FF:000004">
    <property type="entry name" value="Peptide chain release factor 1"/>
    <property type="match status" value="1"/>
</dbReference>